<comment type="caution">
    <text evidence="5">The sequence shown here is derived from an EMBL/GenBank/DDBJ whole genome shotgun (WGS) entry which is preliminary data.</text>
</comment>
<keyword evidence="3" id="KW-0804">Transcription</keyword>
<dbReference type="RefSeq" id="WP_076334219.1">
    <property type="nucleotide sequence ID" value="NZ_MRTJ01000027.1"/>
</dbReference>
<dbReference type="Gene3D" id="1.10.10.10">
    <property type="entry name" value="Winged helix-like DNA-binding domain superfamily/Winged helix DNA-binding domain"/>
    <property type="match status" value="1"/>
</dbReference>
<dbReference type="PANTHER" id="PTHR30154">
    <property type="entry name" value="LEUCINE-RESPONSIVE REGULATORY PROTEIN"/>
    <property type="match status" value="1"/>
</dbReference>
<dbReference type="PRINTS" id="PR00033">
    <property type="entry name" value="HTHASNC"/>
</dbReference>
<dbReference type="EMBL" id="MRTJ01000027">
    <property type="protein sequence ID" value="OMF04965.1"/>
    <property type="molecule type" value="Genomic_DNA"/>
</dbReference>
<dbReference type="PANTHER" id="PTHR30154:SF55">
    <property type="entry name" value="HTH-TYPE TRANSCRIPTIONAL REGULATOR LRPB"/>
    <property type="match status" value="1"/>
</dbReference>
<organism evidence="5 6">
    <name type="scientific">Paenibacillus amylolyticus</name>
    <dbReference type="NCBI Taxonomy" id="1451"/>
    <lineage>
        <taxon>Bacteria</taxon>
        <taxon>Bacillati</taxon>
        <taxon>Bacillota</taxon>
        <taxon>Bacilli</taxon>
        <taxon>Bacillales</taxon>
        <taxon>Paenibacillaceae</taxon>
        <taxon>Paenibacillus</taxon>
    </lineage>
</organism>
<reference evidence="5 6" key="1">
    <citation type="submission" date="2016-11" db="EMBL/GenBank/DDBJ databases">
        <title>Paenibacillus species isolates.</title>
        <authorList>
            <person name="Beno S.M."/>
        </authorList>
    </citation>
    <scope>NUCLEOTIDE SEQUENCE [LARGE SCALE GENOMIC DNA]</scope>
    <source>
        <strain evidence="5 6">FSL H8-0246</strain>
    </source>
</reference>
<evidence type="ECO:0000313" key="6">
    <source>
        <dbReference type="Proteomes" id="UP000187134"/>
    </source>
</evidence>
<dbReference type="GO" id="GO:0043200">
    <property type="term" value="P:response to amino acid"/>
    <property type="evidence" value="ECO:0007669"/>
    <property type="project" value="TreeGrafter"/>
</dbReference>
<keyword evidence="2" id="KW-0238">DNA-binding</keyword>
<name>A0A1R1BEV3_PAEAM</name>
<dbReference type="Proteomes" id="UP000187134">
    <property type="component" value="Unassembled WGS sequence"/>
</dbReference>
<dbReference type="InterPro" id="IPR000485">
    <property type="entry name" value="AsnC-type_HTH_dom"/>
</dbReference>
<dbReference type="InterPro" id="IPR036388">
    <property type="entry name" value="WH-like_DNA-bd_sf"/>
</dbReference>
<dbReference type="Pfam" id="PF13412">
    <property type="entry name" value="HTH_24"/>
    <property type="match status" value="1"/>
</dbReference>
<dbReference type="InterPro" id="IPR011008">
    <property type="entry name" value="Dimeric_a/b-barrel"/>
</dbReference>
<dbReference type="InterPro" id="IPR019888">
    <property type="entry name" value="Tscrpt_reg_AsnC-like"/>
</dbReference>
<dbReference type="GO" id="GO:0005829">
    <property type="term" value="C:cytosol"/>
    <property type="evidence" value="ECO:0007669"/>
    <property type="project" value="TreeGrafter"/>
</dbReference>
<feature type="domain" description="HTH asnC-type" evidence="4">
    <location>
        <begin position="1"/>
        <end position="62"/>
    </location>
</feature>
<dbReference type="OrthoDB" id="34294at2"/>
<keyword evidence="1" id="KW-0805">Transcription regulation</keyword>
<dbReference type="PROSITE" id="PS50956">
    <property type="entry name" value="HTH_ASNC_2"/>
    <property type="match status" value="1"/>
</dbReference>
<evidence type="ECO:0000256" key="1">
    <source>
        <dbReference type="ARBA" id="ARBA00023015"/>
    </source>
</evidence>
<evidence type="ECO:0000256" key="3">
    <source>
        <dbReference type="ARBA" id="ARBA00023163"/>
    </source>
</evidence>
<sequence length="137" mass="16236">MDNTDIEILKQLKKNSRIRENKLAQLVHMTPPSVSARIKQMEDKNVIKKYTIEVDPSKLGYTHQVFIETEMTHLSHKRYLEFIQSKQQFILHHYRISGQMNYMIQGGFPSNDELNNFLELLNEYANYKVLHIISELI</sequence>
<evidence type="ECO:0000259" key="4">
    <source>
        <dbReference type="PROSITE" id="PS50956"/>
    </source>
</evidence>
<dbReference type="GO" id="GO:0043565">
    <property type="term" value="F:sequence-specific DNA binding"/>
    <property type="evidence" value="ECO:0007669"/>
    <property type="project" value="InterPro"/>
</dbReference>
<evidence type="ECO:0000313" key="5">
    <source>
        <dbReference type="EMBL" id="OMF04965.1"/>
    </source>
</evidence>
<dbReference type="InterPro" id="IPR036390">
    <property type="entry name" value="WH_DNA-bd_sf"/>
</dbReference>
<dbReference type="Gene3D" id="3.30.70.920">
    <property type="match status" value="1"/>
</dbReference>
<dbReference type="SMART" id="SM00344">
    <property type="entry name" value="HTH_ASNC"/>
    <property type="match status" value="1"/>
</dbReference>
<dbReference type="SUPFAM" id="SSF46785">
    <property type="entry name" value="Winged helix' DNA-binding domain"/>
    <property type="match status" value="1"/>
</dbReference>
<evidence type="ECO:0000256" key="2">
    <source>
        <dbReference type="ARBA" id="ARBA00023125"/>
    </source>
</evidence>
<proteinExistence type="predicted"/>
<accession>A0A1R1BEV3</accession>
<dbReference type="SUPFAM" id="SSF54909">
    <property type="entry name" value="Dimeric alpha+beta barrel"/>
    <property type="match status" value="1"/>
</dbReference>
<dbReference type="AlphaFoldDB" id="A0A1R1BEV3"/>
<gene>
    <name evidence="5" type="ORF">BK131_29255</name>
</gene>
<protein>
    <submittedName>
        <fullName evidence="5">Winged helix-turn-helix domain-containing protein</fullName>
    </submittedName>
</protein>